<organism evidence="1">
    <name type="scientific">Pararge aegeria</name>
    <name type="common">speckled wood butterfly</name>
    <dbReference type="NCBI Taxonomy" id="116150"/>
    <lineage>
        <taxon>Eukaryota</taxon>
        <taxon>Metazoa</taxon>
        <taxon>Ecdysozoa</taxon>
        <taxon>Arthropoda</taxon>
        <taxon>Hexapoda</taxon>
        <taxon>Insecta</taxon>
        <taxon>Pterygota</taxon>
        <taxon>Neoptera</taxon>
        <taxon>Endopterygota</taxon>
        <taxon>Lepidoptera</taxon>
        <taxon>Glossata</taxon>
        <taxon>Ditrysia</taxon>
        <taxon>Papilionoidea</taxon>
        <taxon>Nymphalidae</taxon>
        <taxon>Satyrinae</taxon>
        <taxon>Satyrini</taxon>
        <taxon>Parargina</taxon>
        <taxon>Pararge</taxon>
    </lineage>
</organism>
<dbReference type="AlphaFoldDB" id="S4NHS2"/>
<reference evidence="1" key="1">
    <citation type="journal article" date="2013" name="BMC Genomics">
        <title>Unscrambling butterfly oogenesis.</title>
        <authorList>
            <person name="Carter J.M."/>
            <person name="Baker S.C."/>
            <person name="Pink R."/>
            <person name="Carter D.R."/>
            <person name="Collins A."/>
            <person name="Tomlin J."/>
            <person name="Gibbs M."/>
            <person name="Breuker C.J."/>
        </authorList>
    </citation>
    <scope>NUCLEOTIDE SEQUENCE</scope>
    <source>
        <tissue evidence="1">Ovary</tissue>
    </source>
</reference>
<proteinExistence type="predicted"/>
<sequence>MGLQEVRTNIKYPDLLLIKELIQDSIVESVKHAYSISHERSILWQIQQYSTIMNRKASLGLPIILAVC</sequence>
<reference evidence="1" key="2">
    <citation type="submission" date="2013-05" db="EMBL/GenBank/DDBJ databases">
        <authorList>
            <person name="Carter J.-M."/>
            <person name="Baker S.C."/>
            <person name="Pink R."/>
            <person name="Carter D.R.F."/>
            <person name="Collins A."/>
            <person name="Tomlin J."/>
            <person name="Gibbs M."/>
            <person name="Breuker C.J."/>
        </authorList>
    </citation>
    <scope>NUCLEOTIDE SEQUENCE</scope>
    <source>
        <tissue evidence="1">Ovary</tissue>
    </source>
</reference>
<protein>
    <submittedName>
        <fullName evidence="1">Uncharacterized protein</fullName>
    </submittedName>
</protein>
<accession>S4NHS2</accession>
<name>S4NHS2_9NEOP</name>
<evidence type="ECO:0000313" key="1">
    <source>
        <dbReference type="EMBL" id="JAA78276.1"/>
    </source>
</evidence>
<dbReference type="EMBL" id="GAIX01014284">
    <property type="protein sequence ID" value="JAA78276.1"/>
    <property type="molecule type" value="Transcribed_RNA"/>
</dbReference>